<protein>
    <submittedName>
        <fullName evidence="1">Uncharacterized protein</fullName>
    </submittedName>
</protein>
<organism evidence="1 2">
    <name type="scientific">Vibrio ezurae NBRC 102218</name>
    <dbReference type="NCBI Taxonomy" id="1219080"/>
    <lineage>
        <taxon>Bacteria</taxon>
        <taxon>Pseudomonadati</taxon>
        <taxon>Pseudomonadota</taxon>
        <taxon>Gammaproteobacteria</taxon>
        <taxon>Vibrionales</taxon>
        <taxon>Vibrionaceae</taxon>
        <taxon>Vibrio</taxon>
    </lineage>
</organism>
<dbReference type="Proteomes" id="UP000016562">
    <property type="component" value="Unassembled WGS sequence"/>
</dbReference>
<sequence>MYTFTTYHILARQLNIIASDIRFKEPKILTDNNFLSRAQGSLLGLLLYPQLVVTKKMKTQYKNPVVQGWI</sequence>
<evidence type="ECO:0000313" key="2">
    <source>
        <dbReference type="Proteomes" id="UP000016562"/>
    </source>
</evidence>
<gene>
    <name evidence="1" type="ORF">VEZ01S_17_00200</name>
</gene>
<evidence type="ECO:0000313" key="1">
    <source>
        <dbReference type="EMBL" id="GAD79533.1"/>
    </source>
</evidence>
<comment type="caution">
    <text evidence="1">The sequence shown here is derived from an EMBL/GenBank/DDBJ whole genome shotgun (WGS) entry which is preliminary data.</text>
</comment>
<accession>U3CN64</accession>
<proteinExistence type="predicted"/>
<dbReference type="AlphaFoldDB" id="U3CN64"/>
<name>U3CN64_9VIBR</name>
<reference evidence="1 2" key="1">
    <citation type="submission" date="2013-09" db="EMBL/GenBank/DDBJ databases">
        <title>Whole genome shotgun sequence of Vibrio ezurae NBRC 102218.</title>
        <authorList>
            <person name="Yoshida I."/>
            <person name="Hosoyama A."/>
            <person name="Numata M."/>
            <person name="Hashimoto M."/>
            <person name="Hosoyama Y."/>
            <person name="Tsuchikane K."/>
            <person name="Noguchi M."/>
            <person name="Hirakata S."/>
            <person name="Ichikawa N."/>
            <person name="Ohji S."/>
            <person name="Yamazoe A."/>
            <person name="Fujita N."/>
        </authorList>
    </citation>
    <scope>NUCLEOTIDE SEQUENCE [LARGE SCALE GENOMIC DNA]</scope>
    <source>
        <strain evidence="1 2">NBRC 102218</strain>
    </source>
</reference>
<dbReference type="STRING" id="1219080.VEZ01S_17_00200"/>
<keyword evidence="2" id="KW-1185">Reference proteome</keyword>
<dbReference type="EMBL" id="BATM01000017">
    <property type="protein sequence ID" value="GAD79533.1"/>
    <property type="molecule type" value="Genomic_DNA"/>
</dbReference>